<dbReference type="AlphaFoldDB" id="A0A915DDC8"/>
<protein>
    <submittedName>
        <fullName evidence="3">Tetratricopeptide repeat protein 5 OB fold domain-containing protein</fullName>
    </submittedName>
</protein>
<dbReference type="Proteomes" id="UP000887574">
    <property type="component" value="Unplaced"/>
</dbReference>
<proteinExistence type="predicted"/>
<evidence type="ECO:0000259" key="1">
    <source>
        <dbReference type="Pfam" id="PF16669"/>
    </source>
</evidence>
<feature type="domain" description="Tetratricopeptide repeat protein 5 OB fold" evidence="1">
    <location>
        <begin position="2"/>
        <end position="95"/>
    </location>
</feature>
<accession>A0A915DDC8</accession>
<dbReference type="Pfam" id="PF16669">
    <property type="entry name" value="TTC5_OB"/>
    <property type="match status" value="1"/>
</dbReference>
<evidence type="ECO:0000313" key="3">
    <source>
        <dbReference type="WBParaSite" id="jg18681"/>
    </source>
</evidence>
<evidence type="ECO:0000313" key="2">
    <source>
        <dbReference type="Proteomes" id="UP000887574"/>
    </source>
</evidence>
<name>A0A915DDC8_9BILA</name>
<dbReference type="WBParaSite" id="jg18681">
    <property type="protein sequence ID" value="jg18681"/>
    <property type="gene ID" value="jg18681"/>
</dbReference>
<dbReference type="InterPro" id="IPR032076">
    <property type="entry name" value="TTC5_OB"/>
</dbReference>
<keyword evidence="2" id="KW-1185">Reference proteome</keyword>
<dbReference type="InterPro" id="IPR038645">
    <property type="entry name" value="TTC5_OB_sf"/>
</dbReference>
<sequence>MISLKVLGIVPNDEEVPYSVIASDDLGSVVGITMYNFSKKFFLIIGDSLLVPKPLLLKIKDFQLSSGLQMNLQLIRISDPVGLVKNGRVLGKEYRAYTNISIQTKTD</sequence>
<reference evidence="3" key="1">
    <citation type="submission" date="2022-11" db="UniProtKB">
        <authorList>
            <consortium name="WormBaseParasite"/>
        </authorList>
    </citation>
    <scope>IDENTIFICATION</scope>
</reference>
<dbReference type="Gene3D" id="2.40.50.550">
    <property type="match status" value="1"/>
</dbReference>
<organism evidence="2 3">
    <name type="scientific">Ditylenchus dipsaci</name>
    <dbReference type="NCBI Taxonomy" id="166011"/>
    <lineage>
        <taxon>Eukaryota</taxon>
        <taxon>Metazoa</taxon>
        <taxon>Ecdysozoa</taxon>
        <taxon>Nematoda</taxon>
        <taxon>Chromadorea</taxon>
        <taxon>Rhabditida</taxon>
        <taxon>Tylenchina</taxon>
        <taxon>Tylenchomorpha</taxon>
        <taxon>Sphaerularioidea</taxon>
        <taxon>Anguinidae</taxon>
        <taxon>Anguininae</taxon>
        <taxon>Ditylenchus</taxon>
    </lineage>
</organism>